<proteinExistence type="predicted"/>
<gene>
    <name evidence="2" type="ORF">SK128_018695</name>
</gene>
<dbReference type="Proteomes" id="UP001381693">
    <property type="component" value="Unassembled WGS sequence"/>
</dbReference>
<evidence type="ECO:0000313" key="2">
    <source>
        <dbReference type="EMBL" id="KAK7072502.1"/>
    </source>
</evidence>
<accession>A0AAN9A798</accession>
<reference evidence="2 3" key="1">
    <citation type="submission" date="2023-11" db="EMBL/GenBank/DDBJ databases">
        <title>Halocaridina rubra genome assembly.</title>
        <authorList>
            <person name="Smith C."/>
        </authorList>
    </citation>
    <scope>NUCLEOTIDE SEQUENCE [LARGE SCALE GENOMIC DNA]</scope>
    <source>
        <strain evidence="2">EP-1</strain>
        <tissue evidence="2">Whole</tissue>
    </source>
</reference>
<protein>
    <submittedName>
        <fullName evidence="2">Uncharacterized protein</fullName>
    </submittedName>
</protein>
<feature type="non-terminal residue" evidence="2">
    <location>
        <position position="116"/>
    </location>
</feature>
<evidence type="ECO:0000256" key="1">
    <source>
        <dbReference type="SAM" id="Phobius"/>
    </source>
</evidence>
<dbReference type="AlphaFoldDB" id="A0AAN9A798"/>
<feature type="transmembrane region" description="Helical" evidence="1">
    <location>
        <begin position="53"/>
        <end position="75"/>
    </location>
</feature>
<sequence length="116" mass="13412">MLKEEELPSPELKRFTTKELEELFALPEELLAKLEAQDPNVARLEALGSNLGVFRLTSNILSLNIFLSPCIPLKISLRVSYLRTEALSEKKWRKYFRHIFPLIDLLYGLYTMGINT</sequence>
<feature type="transmembrane region" description="Helical" evidence="1">
    <location>
        <begin position="95"/>
        <end position="114"/>
    </location>
</feature>
<name>A0AAN9A798_HALRR</name>
<organism evidence="2 3">
    <name type="scientific">Halocaridina rubra</name>
    <name type="common">Hawaiian red shrimp</name>
    <dbReference type="NCBI Taxonomy" id="373956"/>
    <lineage>
        <taxon>Eukaryota</taxon>
        <taxon>Metazoa</taxon>
        <taxon>Ecdysozoa</taxon>
        <taxon>Arthropoda</taxon>
        <taxon>Crustacea</taxon>
        <taxon>Multicrustacea</taxon>
        <taxon>Malacostraca</taxon>
        <taxon>Eumalacostraca</taxon>
        <taxon>Eucarida</taxon>
        <taxon>Decapoda</taxon>
        <taxon>Pleocyemata</taxon>
        <taxon>Caridea</taxon>
        <taxon>Atyoidea</taxon>
        <taxon>Atyidae</taxon>
        <taxon>Halocaridina</taxon>
    </lineage>
</organism>
<keyword evidence="1" id="KW-1133">Transmembrane helix</keyword>
<keyword evidence="1" id="KW-0472">Membrane</keyword>
<keyword evidence="3" id="KW-1185">Reference proteome</keyword>
<dbReference type="EMBL" id="JAXCGZ010013457">
    <property type="protein sequence ID" value="KAK7072502.1"/>
    <property type="molecule type" value="Genomic_DNA"/>
</dbReference>
<evidence type="ECO:0000313" key="3">
    <source>
        <dbReference type="Proteomes" id="UP001381693"/>
    </source>
</evidence>
<comment type="caution">
    <text evidence="2">The sequence shown here is derived from an EMBL/GenBank/DDBJ whole genome shotgun (WGS) entry which is preliminary data.</text>
</comment>
<keyword evidence="1" id="KW-0812">Transmembrane</keyword>